<dbReference type="EMBL" id="JACJVQ010000002">
    <property type="protein sequence ID" value="MBB6632710.1"/>
    <property type="molecule type" value="Genomic_DNA"/>
</dbReference>
<accession>A0A841SS27</accession>
<protein>
    <recommendedName>
        <fullName evidence="4">Copper amine oxidase-like N-terminal domain-containing protein</fullName>
    </recommendedName>
</protein>
<evidence type="ECO:0000313" key="2">
    <source>
        <dbReference type="EMBL" id="MBB6632710.1"/>
    </source>
</evidence>
<proteinExistence type="predicted"/>
<name>A0A841SS27_9BACL</name>
<dbReference type="SUPFAM" id="SSF55383">
    <property type="entry name" value="Copper amine oxidase, domain N"/>
    <property type="match status" value="1"/>
</dbReference>
<gene>
    <name evidence="2" type="ORF">H7B67_01045</name>
</gene>
<sequence length="536" mass="59303">MGKALKRWIVPSMAVLLAAVPAGCESVGGLDLNKVLVDKAAESVSVEPERVTSATIGFELDWNEELLEADLQEAELEGEDEAYIARQKKLLDWLTSVSFKLNEIRTDENGRVLASGALTFGKGDIPFRLHVDESSLLLEVEGAKRPLVIDIGGVLPIDGGLAGGSPWFGLQNTEEGEALVRTVASYFIGHLPNPPSIEAKLSSVDIHGTKTNVTHVHAELNGKQLGELIPAYLDALSKDEEGLRKMLNDVTQWIEDLPQELKTVLEVDDETLPAKEEIEETVREALDAFKQLREEFDASKEEAGEEWNEAFNENTTLLTDLYVDSGLNIRKLAAELKVDLPEMEEDYAFIPLEGFTLRFEQENWLEENAEPIPNVAKPLRALGLEDMESLSTIGGLRLFENDSLIYDLLKNDFEIDDTSFILYPREVWAWEAPYYVAESGEILLPVRQTLEGFEDNVVYQGGKLSFYDEATYQEAALTVGSDKIKVNGAEQTWNHPVVAIDGVAYAYADDLLDLLGAGYSLVPGDENGGLLIERDL</sequence>
<evidence type="ECO:0000256" key="1">
    <source>
        <dbReference type="SAM" id="Coils"/>
    </source>
</evidence>
<dbReference type="RefSeq" id="WP_185117946.1">
    <property type="nucleotide sequence ID" value="NZ_JACJVQ010000002.1"/>
</dbReference>
<evidence type="ECO:0000313" key="3">
    <source>
        <dbReference type="Proteomes" id="UP000535838"/>
    </source>
</evidence>
<feature type="coiled-coil region" evidence="1">
    <location>
        <begin position="275"/>
        <end position="302"/>
    </location>
</feature>
<keyword evidence="1" id="KW-0175">Coiled coil</keyword>
<dbReference type="Proteomes" id="UP000535838">
    <property type="component" value="Unassembled WGS sequence"/>
</dbReference>
<comment type="caution">
    <text evidence="2">The sequence shown here is derived from an EMBL/GenBank/DDBJ whole genome shotgun (WGS) entry which is preliminary data.</text>
</comment>
<keyword evidence="3" id="KW-1185">Reference proteome</keyword>
<reference evidence="2 3" key="1">
    <citation type="submission" date="2020-08" db="EMBL/GenBank/DDBJ databases">
        <title>Cohnella phylogeny.</title>
        <authorList>
            <person name="Dunlap C."/>
        </authorList>
    </citation>
    <scope>NUCLEOTIDE SEQUENCE [LARGE SCALE GENOMIC DNA]</scope>
    <source>
        <strain evidence="2 3">DSM 25241</strain>
    </source>
</reference>
<evidence type="ECO:0008006" key="4">
    <source>
        <dbReference type="Google" id="ProtNLM"/>
    </source>
</evidence>
<dbReference type="InterPro" id="IPR036582">
    <property type="entry name" value="Mao_N_sf"/>
</dbReference>
<organism evidence="2 3">
    <name type="scientific">Cohnella thailandensis</name>
    <dbReference type="NCBI Taxonomy" id="557557"/>
    <lineage>
        <taxon>Bacteria</taxon>
        <taxon>Bacillati</taxon>
        <taxon>Bacillota</taxon>
        <taxon>Bacilli</taxon>
        <taxon>Bacillales</taxon>
        <taxon>Paenibacillaceae</taxon>
        <taxon>Cohnella</taxon>
    </lineage>
</organism>
<dbReference type="AlphaFoldDB" id="A0A841SS27"/>